<feature type="compositionally biased region" description="Polar residues" evidence="1">
    <location>
        <begin position="166"/>
        <end position="175"/>
    </location>
</feature>
<accession>A0AAN9NSK7</accession>
<sequence length="236" mass="26339">MCHRNFYGTSDSFSSLETYVEETALSVSSGEVEVTRGEEVRHSEEEMEGGQALSVNRTKVFFSKKEPAEVPLINQAEQASSFSQNYHFVHAELAKLVVDIECASLDQEREQEAHLSNGGVSGESQSQKIVALSIGRKYGLEEEDDDSHAGGLELPNCEEEGCEAGNRSNHSNPNQAIGPPVEIRNQEPILKGMWWRCFAEAQVQVGVSFLVLHFFEEQKEYLTCRCRFGAFPVRDT</sequence>
<evidence type="ECO:0000256" key="1">
    <source>
        <dbReference type="SAM" id="MobiDB-lite"/>
    </source>
</evidence>
<name>A0AAN9NSK7_PHACN</name>
<comment type="caution">
    <text evidence="2">The sequence shown here is derived from an EMBL/GenBank/DDBJ whole genome shotgun (WGS) entry which is preliminary data.</text>
</comment>
<dbReference type="EMBL" id="JAYMYR010000002">
    <property type="protein sequence ID" value="KAK7378162.1"/>
    <property type="molecule type" value="Genomic_DNA"/>
</dbReference>
<feature type="region of interest" description="Disordered" evidence="1">
    <location>
        <begin position="159"/>
        <end position="180"/>
    </location>
</feature>
<keyword evidence="3" id="KW-1185">Reference proteome</keyword>
<dbReference type="AlphaFoldDB" id="A0AAN9NSK7"/>
<evidence type="ECO:0000313" key="3">
    <source>
        <dbReference type="Proteomes" id="UP001374584"/>
    </source>
</evidence>
<reference evidence="2 3" key="1">
    <citation type="submission" date="2024-01" db="EMBL/GenBank/DDBJ databases">
        <title>The genomes of 5 underutilized Papilionoideae crops provide insights into root nodulation and disease resistanc.</title>
        <authorList>
            <person name="Jiang F."/>
        </authorList>
    </citation>
    <scope>NUCLEOTIDE SEQUENCE [LARGE SCALE GENOMIC DNA]</scope>
    <source>
        <strain evidence="2">JINMINGXINNONG_FW02</strain>
        <tissue evidence="2">Leaves</tissue>
    </source>
</reference>
<dbReference type="Proteomes" id="UP001374584">
    <property type="component" value="Unassembled WGS sequence"/>
</dbReference>
<protein>
    <submittedName>
        <fullName evidence="2">Uncharacterized protein</fullName>
    </submittedName>
</protein>
<proteinExistence type="predicted"/>
<organism evidence="2 3">
    <name type="scientific">Phaseolus coccineus</name>
    <name type="common">Scarlet runner bean</name>
    <name type="synonym">Phaseolus multiflorus</name>
    <dbReference type="NCBI Taxonomy" id="3886"/>
    <lineage>
        <taxon>Eukaryota</taxon>
        <taxon>Viridiplantae</taxon>
        <taxon>Streptophyta</taxon>
        <taxon>Embryophyta</taxon>
        <taxon>Tracheophyta</taxon>
        <taxon>Spermatophyta</taxon>
        <taxon>Magnoliopsida</taxon>
        <taxon>eudicotyledons</taxon>
        <taxon>Gunneridae</taxon>
        <taxon>Pentapetalae</taxon>
        <taxon>rosids</taxon>
        <taxon>fabids</taxon>
        <taxon>Fabales</taxon>
        <taxon>Fabaceae</taxon>
        <taxon>Papilionoideae</taxon>
        <taxon>50 kb inversion clade</taxon>
        <taxon>NPAAA clade</taxon>
        <taxon>indigoferoid/millettioid clade</taxon>
        <taxon>Phaseoleae</taxon>
        <taxon>Phaseolus</taxon>
    </lineage>
</organism>
<gene>
    <name evidence="2" type="ORF">VNO80_03599</name>
</gene>
<evidence type="ECO:0000313" key="2">
    <source>
        <dbReference type="EMBL" id="KAK7378162.1"/>
    </source>
</evidence>